<dbReference type="EMBL" id="FMAK01000026">
    <property type="protein sequence ID" value="SCB67377.1"/>
    <property type="molecule type" value="Genomic_DNA"/>
</dbReference>
<reference evidence="1 2" key="1">
    <citation type="submission" date="2016-08" db="EMBL/GenBank/DDBJ databases">
        <authorList>
            <person name="Seilhamer J.J."/>
        </authorList>
    </citation>
    <scope>NUCLEOTIDE SEQUENCE [LARGE SCALE GENOMIC DNA]</scope>
    <source>
        <strain evidence="1 2">SDA_GO95</strain>
    </source>
</reference>
<proteinExistence type="predicted"/>
<sequence length="132" mass="15150">MLQTIELHEVKELRALEDKLDEVREGCQKGLGFEVVDLLSSNFEEDLKANDIDEVYLFLKEKSTYEPFASNGTYGIIHLVQDTSEYMGLATLRDSEDTIYLCEFATLWEVETGDFKSVILMEDTVIPYDTFS</sequence>
<name>A0A1G4EJZ0_BACMY</name>
<gene>
    <name evidence="1" type="ORF">BWGO95_01500</name>
</gene>
<organism evidence="1 2">
    <name type="scientific">Bacillus mycoides</name>
    <dbReference type="NCBI Taxonomy" id="1405"/>
    <lineage>
        <taxon>Bacteria</taxon>
        <taxon>Bacillati</taxon>
        <taxon>Bacillota</taxon>
        <taxon>Bacilli</taxon>
        <taxon>Bacillales</taxon>
        <taxon>Bacillaceae</taxon>
        <taxon>Bacillus</taxon>
        <taxon>Bacillus cereus group</taxon>
    </lineage>
</organism>
<dbReference type="RefSeq" id="WP_088098888.1">
    <property type="nucleotide sequence ID" value="NZ_FMAK01000026.1"/>
</dbReference>
<protein>
    <submittedName>
        <fullName evidence="1">Uncharacterized protein</fullName>
    </submittedName>
</protein>
<accession>A0A1G4EJZ0</accession>
<evidence type="ECO:0000313" key="2">
    <source>
        <dbReference type="Proteomes" id="UP000195696"/>
    </source>
</evidence>
<dbReference type="AlphaFoldDB" id="A0A1G4EJZ0"/>
<evidence type="ECO:0000313" key="1">
    <source>
        <dbReference type="EMBL" id="SCB67377.1"/>
    </source>
</evidence>
<dbReference type="Proteomes" id="UP000195696">
    <property type="component" value="Unassembled WGS sequence"/>
</dbReference>